<feature type="binding site" evidence="9">
    <location>
        <position position="437"/>
    </location>
    <ligand>
        <name>Mg(2+)</name>
        <dbReference type="ChEBI" id="CHEBI:18420"/>
    </ligand>
</feature>
<comment type="cofactor">
    <cofactor evidence="9">
        <name>Mg(2+)</name>
        <dbReference type="ChEBI" id="CHEBI:18420"/>
    </cofactor>
    <text evidence="9">Binds 1 Mg(2+) per subunit.</text>
</comment>
<dbReference type="Pfam" id="PF02775">
    <property type="entry name" value="TPP_enzyme_C"/>
    <property type="match status" value="1"/>
</dbReference>
<dbReference type="GO" id="GO:0030976">
    <property type="term" value="F:thiamine pyrophosphate binding"/>
    <property type="evidence" value="ECO:0007669"/>
    <property type="project" value="InterPro"/>
</dbReference>
<evidence type="ECO:0000256" key="1">
    <source>
        <dbReference type="ARBA" id="ARBA00001920"/>
    </source>
</evidence>
<dbReference type="PANTHER" id="PTHR43452:SF30">
    <property type="entry name" value="PYRUVATE DECARBOXYLASE ISOZYME 1-RELATED"/>
    <property type="match status" value="1"/>
</dbReference>
<gene>
    <name evidence="14" type="ORF">COMA2_120086</name>
</gene>
<evidence type="ECO:0000256" key="2">
    <source>
        <dbReference type="ARBA" id="ARBA00001964"/>
    </source>
</evidence>
<accession>A0A0S4L5T9</accession>
<protein>
    <submittedName>
        <fullName evidence="14">Putative Pyruvate decarboxylase</fullName>
        <ecNumber evidence="14">4.1.1.1</ecNumber>
    </submittedName>
</protein>
<dbReference type="RefSeq" id="WP_090894874.1">
    <property type="nucleotide sequence ID" value="NZ_CZPZ01000004.1"/>
</dbReference>
<dbReference type="InterPro" id="IPR029061">
    <property type="entry name" value="THDP-binding"/>
</dbReference>
<evidence type="ECO:0000256" key="3">
    <source>
        <dbReference type="ARBA" id="ARBA00007812"/>
    </source>
</evidence>
<feature type="binding site" evidence="9">
    <location>
        <position position="464"/>
    </location>
    <ligand>
        <name>Mg(2+)</name>
        <dbReference type="ChEBI" id="CHEBI:18420"/>
    </ligand>
</feature>
<keyword evidence="6 9" id="KW-0460">Magnesium</keyword>
<keyword evidence="7 10" id="KW-0786">Thiamine pyrophosphate</keyword>
<dbReference type="EC" id="4.1.1.1" evidence="14"/>
<dbReference type="CDD" id="cd07038">
    <property type="entry name" value="TPP_PYR_PDC_IPDC_like"/>
    <property type="match status" value="1"/>
</dbReference>
<evidence type="ECO:0000259" key="13">
    <source>
        <dbReference type="Pfam" id="PF02776"/>
    </source>
</evidence>
<comment type="cofactor">
    <cofactor evidence="1">
        <name>a metal cation</name>
        <dbReference type="ChEBI" id="CHEBI:25213"/>
    </cofactor>
</comment>
<feature type="domain" description="Thiamine pyrophosphate enzyme TPP-binding" evidence="12">
    <location>
        <begin position="384"/>
        <end position="519"/>
    </location>
</feature>
<keyword evidence="5" id="KW-0210">Decarboxylase</keyword>
<evidence type="ECO:0000259" key="12">
    <source>
        <dbReference type="Pfam" id="PF02775"/>
    </source>
</evidence>
<dbReference type="PIRSF" id="PIRSF036565">
    <property type="entry name" value="Pyruvt_ip_decrb"/>
    <property type="match status" value="1"/>
</dbReference>
<dbReference type="EMBL" id="CZPZ01000004">
    <property type="protein sequence ID" value="CUS33132.1"/>
    <property type="molecule type" value="Genomic_DNA"/>
</dbReference>
<dbReference type="InterPro" id="IPR011766">
    <property type="entry name" value="TPP_enzyme_TPP-bd"/>
</dbReference>
<keyword evidence="14" id="KW-0670">Pyruvate</keyword>
<dbReference type="Gene3D" id="3.40.50.1220">
    <property type="entry name" value="TPP-binding domain"/>
    <property type="match status" value="1"/>
</dbReference>
<evidence type="ECO:0000256" key="6">
    <source>
        <dbReference type="ARBA" id="ARBA00022842"/>
    </source>
</evidence>
<comment type="similarity">
    <text evidence="3 10">Belongs to the TPP enzyme family.</text>
</comment>
<dbReference type="OrthoDB" id="2254214at2"/>
<dbReference type="AlphaFoldDB" id="A0A0S4L5T9"/>
<dbReference type="GO" id="GO:0005829">
    <property type="term" value="C:cytosol"/>
    <property type="evidence" value="ECO:0007669"/>
    <property type="project" value="TreeGrafter"/>
</dbReference>
<dbReference type="SUPFAM" id="SSF52518">
    <property type="entry name" value="Thiamin diphosphate-binding fold (THDP-binding)"/>
    <property type="match status" value="2"/>
</dbReference>
<dbReference type="GO" id="GO:0000949">
    <property type="term" value="P:aromatic amino acid family catabolic process to alcohol via Ehrlich pathway"/>
    <property type="evidence" value="ECO:0007669"/>
    <property type="project" value="TreeGrafter"/>
</dbReference>
<dbReference type="InterPro" id="IPR012001">
    <property type="entry name" value="Thiamin_PyroP_enz_TPP-bd_dom"/>
</dbReference>
<organism evidence="14 15">
    <name type="scientific">Candidatus Nitrospira nitrificans</name>
    <dbReference type="NCBI Taxonomy" id="1742973"/>
    <lineage>
        <taxon>Bacteria</taxon>
        <taxon>Pseudomonadati</taxon>
        <taxon>Nitrospirota</taxon>
        <taxon>Nitrospiria</taxon>
        <taxon>Nitrospirales</taxon>
        <taxon>Nitrospiraceae</taxon>
        <taxon>Nitrospira</taxon>
    </lineage>
</organism>
<feature type="binding site" evidence="9">
    <location>
        <position position="466"/>
    </location>
    <ligand>
        <name>Mg(2+)</name>
        <dbReference type="ChEBI" id="CHEBI:18420"/>
    </ligand>
</feature>
<keyword evidence="4 9" id="KW-0479">Metal-binding</keyword>
<dbReference type="Gene3D" id="3.40.50.970">
    <property type="match status" value="2"/>
</dbReference>
<dbReference type="Proteomes" id="UP000198736">
    <property type="component" value="Unassembled WGS sequence"/>
</dbReference>
<evidence type="ECO:0000313" key="15">
    <source>
        <dbReference type="Proteomes" id="UP000198736"/>
    </source>
</evidence>
<evidence type="ECO:0000259" key="11">
    <source>
        <dbReference type="Pfam" id="PF00205"/>
    </source>
</evidence>
<keyword evidence="15" id="KW-1185">Reference proteome</keyword>
<feature type="domain" description="Thiamine pyrophosphate enzyme N-terminal TPP-binding" evidence="13">
    <location>
        <begin position="6"/>
        <end position="108"/>
    </location>
</feature>
<evidence type="ECO:0000256" key="4">
    <source>
        <dbReference type="ARBA" id="ARBA00022723"/>
    </source>
</evidence>
<dbReference type="InterPro" id="IPR012110">
    <property type="entry name" value="PDC/IPDC-like"/>
</dbReference>
<feature type="domain" description="Thiamine pyrophosphate enzyme central" evidence="11">
    <location>
        <begin position="198"/>
        <end position="319"/>
    </location>
</feature>
<proteinExistence type="inferred from homology"/>
<evidence type="ECO:0000256" key="9">
    <source>
        <dbReference type="PIRSR" id="PIRSR036565-2"/>
    </source>
</evidence>
<keyword evidence="8 14" id="KW-0456">Lyase</keyword>
<dbReference type="InterPro" id="IPR047213">
    <property type="entry name" value="TPP_PYR_PDC_IPDC-like"/>
</dbReference>
<reference evidence="15" key="1">
    <citation type="submission" date="2015-10" db="EMBL/GenBank/DDBJ databases">
        <authorList>
            <person name="Luecker S."/>
            <person name="Luecker S."/>
        </authorList>
    </citation>
    <scope>NUCLEOTIDE SEQUENCE [LARGE SCALE GENOMIC DNA]</scope>
</reference>
<evidence type="ECO:0000256" key="7">
    <source>
        <dbReference type="ARBA" id="ARBA00023052"/>
    </source>
</evidence>
<name>A0A0S4L5T9_9BACT</name>
<dbReference type="STRING" id="1742973.COMA2_120086"/>
<dbReference type="InterPro" id="IPR012000">
    <property type="entry name" value="Thiamin_PyroP_enz_cen_dom"/>
</dbReference>
<evidence type="ECO:0000256" key="10">
    <source>
        <dbReference type="RuleBase" id="RU362132"/>
    </source>
</evidence>
<evidence type="ECO:0000256" key="8">
    <source>
        <dbReference type="ARBA" id="ARBA00023239"/>
    </source>
</evidence>
<dbReference type="InterPro" id="IPR029035">
    <property type="entry name" value="DHS-like_NAD/FAD-binding_dom"/>
</dbReference>
<sequence>MGDKATIGSAVLDRLYRLGVRHIFGIPGDYVLSLYQLIEASPITHIGTTREDCAGFAADAYARINGIGAVCVTYCVGGLNTVNAIACAYAERSPVVLLTGSPGLSERTRTPYLHHMVRDFATQREVFERMTVAAVTLDDPLTAEREMDRAFAALLRYRRPIYIEIPRDMVHCPLTGGMKPFCIEDTPSDPAALEEAISEVRIMLASAKRPAMLVGAEVGRFGLQDDLARLVERLNIPIASTLLGKSIIREDHPLYVGVYGGLIGREEVQQFINESDCLLLLGSILSDVEDLDATSPLLSEGRTIHATADRVAIKHHRYESIKFQDFVQGLVKSPLPSFSHSQQPFPAQILPVPATPDPDAPVTLGGLFRHLDTVLTEKTVVIADVGESLFAAADLHVRHRFEFLSPAYYTSMGFAVPAALGASFADPSLRPIVLVGDGAFQMTGTELASCVRYGQAPIVIILNNRGYSTEREILEGPFNDVHEWQYDKVCDLIGGGRGSRVSTQREFEQNLAAAFADPSRLHVLNVLLSPNDRSPGMVRLARRLGKKLSTDKP</sequence>
<dbReference type="InterPro" id="IPR000399">
    <property type="entry name" value="TPP-bd_CS"/>
</dbReference>
<dbReference type="GO" id="GO:0000287">
    <property type="term" value="F:magnesium ion binding"/>
    <property type="evidence" value="ECO:0007669"/>
    <property type="project" value="InterPro"/>
</dbReference>
<comment type="cofactor">
    <cofactor evidence="2">
        <name>thiamine diphosphate</name>
        <dbReference type="ChEBI" id="CHEBI:58937"/>
    </cofactor>
</comment>
<evidence type="ECO:0000256" key="5">
    <source>
        <dbReference type="ARBA" id="ARBA00022793"/>
    </source>
</evidence>
<dbReference type="Pfam" id="PF02776">
    <property type="entry name" value="TPP_enzyme_N"/>
    <property type="match status" value="1"/>
</dbReference>
<dbReference type="GO" id="GO:0004737">
    <property type="term" value="F:pyruvate decarboxylase activity"/>
    <property type="evidence" value="ECO:0007669"/>
    <property type="project" value="UniProtKB-EC"/>
</dbReference>
<evidence type="ECO:0000313" key="14">
    <source>
        <dbReference type="EMBL" id="CUS33132.1"/>
    </source>
</evidence>
<dbReference type="SUPFAM" id="SSF52467">
    <property type="entry name" value="DHS-like NAD/FAD-binding domain"/>
    <property type="match status" value="1"/>
</dbReference>
<dbReference type="PROSITE" id="PS00187">
    <property type="entry name" value="TPP_ENZYMES"/>
    <property type="match status" value="1"/>
</dbReference>
<dbReference type="PANTHER" id="PTHR43452">
    <property type="entry name" value="PYRUVATE DECARBOXYLASE"/>
    <property type="match status" value="1"/>
</dbReference>
<dbReference type="Pfam" id="PF00205">
    <property type="entry name" value="TPP_enzyme_M"/>
    <property type="match status" value="1"/>
</dbReference>